<gene>
    <name evidence="1" type="ORF">OM960_10990</name>
</gene>
<comment type="caution">
    <text evidence="1">The sequence shown here is derived from an EMBL/GenBank/DDBJ whole genome shotgun (WGS) entry which is preliminary data.</text>
</comment>
<dbReference type="Proteomes" id="UP001207582">
    <property type="component" value="Unassembled WGS sequence"/>
</dbReference>
<accession>A0ABT3J355</accession>
<keyword evidence="2" id="KW-1185">Reference proteome</keyword>
<sequence length="84" mass="9021">MPFSARCSRLPHVVLMIVMLWLSGCARGGSDGAGPCPPVVVYSAADQARAAAEVETLPEGSVVVRMLSDYAVMRDQVRICSRVR</sequence>
<organism evidence="1 2">
    <name type="scientific">Defluviimonas salinarum</name>
    <dbReference type="NCBI Taxonomy" id="2992147"/>
    <lineage>
        <taxon>Bacteria</taxon>
        <taxon>Pseudomonadati</taxon>
        <taxon>Pseudomonadota</taxon>
        <taxon>Alphaproteobacteria</taxon>
        <taxon>Rhodobacterales</taxon>
        <taxon>Paracoccaceae</taxon>
        <taxon>Albidovulum</taxon>
    </lineage>
</organism>
<proteinExistence type="predicted"/>
<dbReference type="EMBL" id="JAPDOG010000008">
    <property type="protein sequence ID" value="MCW3782117.1"/>
    <property type="molecule type" value="Genomic_DNA"/>
</dbReference>
<name>A0ABT3J355_9RHOB</name>
<protein>
    <submittedName>
        <fullName evidence="1">Uncharacterized protein</fullName>
    </submittedName>
</protein>
<reference evidence="1 2" key="1">
    <citation type="submission" date="2022-10" db="EMBL/GenBank/DDBJ databases">
        <title>Defluviimonas sp. CAU 1641 isolated from mud.</title>
        <authorList>
            <person name="Kim W."/>
        </authorList>
    </citation>
    <scope>NUCLEOTIDE SEQUENCE [LARGE SCALE GENOMIC DNA]</scope>
    <source>
        <strain evidence="1 2">CAU 1641</strain>
    </source>
</reference>
<evidence type="ECO:0000313" key="1">
    <source>
        <dbReference type="EMBL" id="MCW3782117.1"/>
    </source>
</evidence>
<evidence type="ECO:0000313" key="2">
    <source>
        <dbReference type="Proteomes" id="UP001207582"/>
    </source>
</evidence>
<dbReference type="PROSITE" id="PS51257">
    <property type="entry name" value="PROKAR_LIPOPROTEIN"/>
    <property type="match status" value="1"/>
</dbReference>